<evidence type="ECO:0000256" key="2">
    <source>
        <dbReference type="ARBA" id="ARBA00022460"/>
    </source>
</evidence>
<dbReference type="InterPro" id="IPR042235">
    <property type="entry name" value="ZP-C_dom"/>
</dbReference>
<evidence type="ECO:0000256" key="6">
    <source>
        <dbReference type="ARBA" id="ARBA00022989"/>
    </source>
</evidence>
<keyword evidence="4 8" id="KW-0812">Transmembrane</keyword>
<reference evidence="10" key="2">
    <citation type="submission" date="2020-06" db="EMBL/GenBank/DDBJ databases">
        <authorList>
            <person name="Sheffer M."/>
        </authorList>
    </citation>
    <scope>NUCLEOTIDE SEQUENCE</scope>
</reference>
<dbReference type="GO" id="GO:0042302">
    <property type="term" value="F:structural constituent of cuticle"/>
    <property type="evidence" value="ECO:0007669"/>
    <property type="project" value="UniProtKB-KW"/>
</dbReference>
<dbReference type="PANTHER" id="PTHR22907">
    <property type="entry name" value="GH04558P"/>
    <property type="match status" value="1"/>
</dbReference>
<keyword evidence="7 8" id="KW-0472">Membrane</keyword>
<reference evidence="10" key="1">
    <citation type="journal article" date="2020" name="bioRxiv">
        <title>Chromosome-level reference genome of the European wasp spider Argiope bruennichi: a resource for studies on range expansion and evolutionary adaptation.</title>
        <authorList>
            <person name="Sheffer M.M."/>
            <person name="Hoppe A."/>
            <person name="Krehenwinkel H."/>
            <person name="Uhl G."/>
            <person name="Kuss A.W."/>
            <person name="Jensen L."/>
            <person name="Jensen C."/>
            <person name="Gillespie R.G."/>
            <person name="Hoff K.J."/>
            <person name="Prost S."/>
        </authorList>
    </citation>
    <scope>NUCLEOTIDE SEQUENCE</scope>
</reference>
<dbReference type="InterPro" id="IPR057475">
    <property type="entry name" value="CUT_C"/>
</dbReference>
<dbReference type="PROSITE" id="PS51034">
    <property type="entry name" value="ZP_2"/>
    <property type="match status" value="1"/>
</dbReference>
<evidence type="ECO:0000256" key="4">
    <source>
        <dbReference type="ARBA" id="ARBA00022692"/>
    </source>
</evidence>
<gene>
    <name evidence="10" type="ORF">HNY73_007571</name>
</gene>
<dbReference type="GO" id="GO:0005886">
    <property type="term" value="C:plasma membrane"/>
    <property type="evidence" value="ECO:0007669"/>
    <property type="project" value="UniProtKB-SubCell"/>
</dbReference>
<keyword evidence="5" id="KW-0732">Signal</keyword>
<feature type="transmembrane region" description="Helical" evidence="8">
    <location>
        <begin position="394"/>
        <end position="417"/>
    </location>
</feature>
<keyword evidence="11" id="KW-1185">Reference proteome</keyword>
<evidence type="ECO:0000313" key="11">
    <source>
        <dbReference type="Proteomes" id="UP000807504"/>
    </source>
</evidence>
<evidence type="ECO:0000256" key="1">
    <source>
        <dbReference type="ARBA" id="ARBA00004251"/>
    </source>
</evidence>
<dbReference type="EMBL" id="JABXBU010000012">
    <property type="protein sequence ID" value="KAF8789646.1"/>
    <property type="molecule type" value="Genomic_DNA"/>
</dbReference>
<dbReference type="AlphaFoldDB" id="A0A8T0FEZ3"/>
<feature type="domain" description="ZP" evidence="9">
    <location>
        <begin position="78"/>
        <end position="317"/>
    </location>
</feature>
<dbReference type="InterPro" id="IPR056953">
    <property type="entry name" value="CUT_N"/>
</dbReference>
<comment type="subcellular location">
    <subcellularLocation>
        <location evidence="1">Cell membrane</location>
        <topology evidence="1">Single-pass type I membrane protein</topology>
    </subcellularLocation>
</comment>
<organism evidence="10 11">
    <name type="scientific">Argiope bruennichi</name>
    <name type="common">Wasp spider</name>
    <name type="synonym">Aranea bruennichi</name>
    <dbReference type="NCBI Taxonomy" id="94029"/>
    <lineage>
        <taxon>Eukaryota</taxon>
        <taxon>Metazoa</taxon>
        <taxon>Ecdysozoa</taxon>
        <taxon>Arthropoda</taxon>
        <taxon>Chelicerata</taxon>
        <taxon>Arachnida</taxon>
        <taxon>Araneae</taxon>
        <taxon>Araneomorphae</taxon>
        <taxon>Entelegynae</taxon>
        <taxon>Araneoidea</taxon>
        <taxon>Araneidae</taxon>
        <taxon>Argiope</taxon>
    </lineage>
</organism>
<sequence>MSLRTTGEWCRLENFCGAATLLRRLNDIGYVQLFSFLALWETKNKKSIILLVSVILELSGGQLVLKSSSSLVSDVHIACNSNTILITIATSSNFNGMIYPKGLSKNSTCMMEYTNGGPYINYTLPLRSCNTMSADFDEGVEYFNTVVIQPHRKLVTSQGRGYHVRCRYQTKDQTITSNFNVSMIGTTPVTATAPLPSCTMKIFQGEPEDGIIAENVKIGDLLSLVISIDFQDAYGLKVTNCLVRDGLNWGEQPLINNEGCPVDEDIMGPFEYVHNKTQARVTFQAHKFPYTSSVYYQCNVKMCLKNSGGCDDVPPICDGGFNIRRRRRSTDQLEDIGNLQALRLEEVHARDRSVEVFSGLYVSEVDDQKSSSELPLESDLKPVSTDFCVSTRKFAAGIAVAGILLMLAVMFLVICVLHKRRRRKGASSASSIYSGPYSNHAYSRD</sequence>
<dbReference type="Pfam" id="PF25057">
    <property type="entry name" value="CUT_N"/>
    <property type="match status" value="1"/>
</dbReference>
<evidence type="ECO:0000259" key="9">
    <source>
        <dbReference type="PROSITE" id="PS51034"/>
    </source>
</evidence>
<keyword evidence="6 8" id="KW-1133">Transmembrane helix</keyword>
<evidence type="ECO:0000313" key="10">
    <source>
        <dbReference type="EMBL" id="KAF8789646.1"/>
    </source>
</evidence>
<dbReference type="Pfam" id="PF25301">
    <property type="entry name" value="CUT_C"/>
    <property type="match status" value="1"/>
</dbReference>
<accession>A0A8T0FEZ3</accession>
<evidence type="ECO:0000256" key="7">
    <source>
        <dbReference type="ARBA" id="ARBA00023136"/>
    </source>
</evidence>
<dbReference type="Proteomes" id="UP000807504">
    <property type="component" value="Unassembled WGS sequence"/>
</dbReference>
<evidence type="ECO:0000256" key="5">
    <source>
        <dbReference type="ARBA" id="ARBA00022729"/>
    </source>
</evidence>
<comment type="caution">
    <text evidence="10">The sequence shown here is derived from an EMBL/GenBank/DDBJ whole genome shotgun (WGS) entry which is preliminary data.</text>
</comment>
<keyword evidence="3" id="KW-1003">Cell membrane</keyword>
<keyword evidence="2" id="KW-0193">Cuticle</keyword>
<dbReference type="InterPro" id="IPR001507">
    <property type="entry name" value="ZP_dom"/>
</dbReference>
<dbReference type="SMART" id="SM00241">
    <property type="entry name" value="ZP"/>
    <property type="match status" value="1"/>
</dbReference>
<proteinExistence type="predicted"/>
<evidence type="ECO:0000256" key="3">
    <source>
        <dbReference type="ARBA" id="ARBA00022475"/>
    </source>
</evidence>
<dbReference type="Gene3D" id="2.60.40.4100">
    <property type="entry name" value="Zona pellucida, ZP-C domain"/>
    <property type="match status" value="1"/>
</dbReference>
<name>A0A8T0FEZ3_ARGBR</name>
<dbReference type="InterPro" id="IPR051962">
    <property type="entry name" value="Cuticlin"/>
</dbReference>
<dbReference type="PANTHER" id="PTHR22907:SF54">
    <property type="entry name" value="GH04558P"/>
    <property type="match status" value="1"/>
</dbReference>
<evidence type="ECO:0000256" key="8">
    <source>
        <dbReference type="SAM" id="Phobius"/>
    </source>
</evidence>
<protein>
    <submittedName>
        <fullName evidence="10">Cuticlin-1 like protein</fullName>
    </submittedName>
</protein>